<keyword evidence="5" id="KW-0411">Iron-sulfur</keyword>
<keyword evidence="3" id="KW-0479">Metal-binding</keyword>
<keyword evidence="4" id="KW-0408">Iron</keyword>
<feature type="transmembrane region" description="Helical" evidence="7">
    <location>
        <begin position="62"/>
        <end position="84"/>
    </location>
</feature>
<dbReference type="GO" id="GO:0005886">
    <property type="term" value="C:plasma membrane"/>
    <property type="evidence" value="ECO:0007669"/>
    <property type="project" value="UniProtKB-SubCell"/>
</dbReference>
<evidence type="ECO:0000256" key="1">
    <source>
        <dbReference type="ARBA" id="ARBA00004236"/>
    </source>
</evidence>
<dbReference type="InterPro" id="IPR017896">
    <property type="entry name" value="4Fe4S_Fe-S-bd"/>
</dbReference>
<keyword evidence="7" id="KW-0812">Transmembrane</keyword>
<dbReference type="InterPro" id="IPR017900">
    <property type="entry name" value="4Fe4S_Fe_S_CS"/>
</dbReference>
<reference evidence="9 10" key="1">
    <citation type="submission" date="2019-03" db="EMBL/GenBank/DDBJ databases">
        <title>Genomic Encyclopedia of Type Strains, Phase IV (KMG-IV): sequencing the most valuable type-strain genomes for metagenomic binning, comparative biology and taxonomic classification.</title>
        <authorList>
            <person name="Goeker M."/>
        </authorList>
    </citation>
    <scope>NUCLEOTIDE SEQUENCE [LARGE SCALE GENOMIC DNA]</scope>
    <source>
        <strain evidence="9 10">DSM 102940</strain>
    </source>
</reference>
<keyword evidence="10" id="KW-1185">Reference proteome</keyword>
<feature type="transmembrane region" description="Helical" evidence="7">
    <location>
        <begin position="12"/>
        <end position="31"/>
    </location>
</feature>
<dbReference type="InterPro" id="IPR052378">
    <property type="entry name" value="NosR_regulator"/>
</dbReference>
<keyword evidence="6 7" id="KW-0472">Membrane</keyword>
<feature type="transmembrane region" description="Helical" evidence="7">
    <location>
        <begin position="275"/>
        <end position="298"/>
    </location>
</feature>
<dbReference type="Pfam" id="PF13237">
    <property type="entry name" value="Fer4_10"/>
    <property type="match status" value="1"/>
</dbReference>
<evidence type="ECO:0000259" key="8">
    <source>
        <dbReference type="PROSITE" id="PS51379"/>
    </source>
</evidence>
<evidence type="ECO:0000256" key="4">
    <source>
        <dbReference type="ARBA" id="ARBA00023004"/>
    </source>
</evidence>
<evidence type="ECO:0000256" key="6">
    <source>
        <dbReference type="ARBA" id="ARBA00023136"/>
    </source>
</evidence>
<keyword evidence="2" id="KW-1003">Cell membrane</keyword>
<dbReference type="Pfam" id="PF12801">
    <property type="entry name" value="Fer4_5"/>
    <property type="match status" value="2"/>
</dbReference>
<dbReference type="SUPFAM" id="SSF54862">
    <property type="entry name" value="4Fe-4S ferredoxins"/>
    <property type="match status" value="1"/>
</dbReference>
<feature type="transmembrane region" description="Helical" evidence="7">
    <location>
        <begin position="126"/>
        <end position="147"/>
    </location>
</feature>
<comment type="subcellular location">
    <subcellularLocation>
        <location evidence="1">Cell membrane</location>
    </subcellularLocation>
</comment>
<dbReference type="PANTHER" id="PTHR30224:SF4">
    <property type="entry name" value="ELECTRON TRANSPORT PROTEIN YCCM-RELATED"/>
    <property type="match status" value="1"/>
</dbReference>
<dbReference type="PROSITE" id="PS51379">
    <property type="entry name" value="4FE4S_FER_2"/>
    <property type="match status" value="2"/>
</dbReference>
<feature type="domain" description="4Fe-4S ferredoxin-type" evidence="8">
    <location>
        <begin position="211"/>
        <end position="240"/>
    </location>
</feature>
<dbReference type="GO" id="GO:0051536">
    <property type="term" value="F:iron-sulfur cluster binding"/>
    <property type="evidence" value="ECO:0007669"/>
    <property type="project" value="UniProtKB-KW"/>
</dbReference>
<sequence>MKDRSIKNIRRLILAIFLIFISYRAYMHQVLGGGTEGSPSIHALCPYGGLESFYTLLSSGTFIQKIFSGTFVLFALTIILAIIFRRSFCGILCPFGALQEFLGMIGQKLFGKRFVMPKRIDQPMRYLKYIVLLITTIGAWVTAEMWMAPYDPWSAYGHIFGEVEETFVEAPIGIGLLMITIVGSILYDRFFCKYLCPMGAFLSIVSKVSPYKIERNEEKCIDCGICSKKCPVNIEVAKEKVITTAECINCQTCVLSCPKEGALEVKHGKKILTPLIVIIAVIGIYFGGVFAANIMGIYEVLPAPIPVGQIMDSEELKGYMALEEVSKYMDISMDELYTKLDLPKNIPHNTKLKEIKNYVEDFEVSVAREILKNR</sequence>
<feature type="domain" description="4Fe-4S ferredoxin-type" evidence="8">
    <location>
        <begin position="241"/>
        <end position="268"/>
    </location>
</feature>
<dbReference type="GO" id="GO:0046872">
    <property type="term" value="F:metal ion binding"/>
    <property type="evidence" value="ECO:0007669"/>
    <property type="project" value="UniProtKB-KW"/>
</dbReference>
<evidence type="ECO:0000313" key="9">
    <source>
        <dbReference type="EMBL" id="TCO78663.1"/>
    </source>
</evidence>
<evidence type="ECO:0000313" key="10">
    <source>
        <dbReference type="Proteomes" id="UP000294919"/>
    </source>
</evidence>
<accession>A0A4R2KXK3</accession>
<dbReference type="AlphaFoldDB" id="A0A4R2KXK3"/>
<dbReference type="OrthoDB" id="9806398at2"/>
<protein>
    <submittedName>
        <fullName evidence="9">4Fe-4S binding protein</fullName>
    </submittedName>
</protein>
<dbReference type="Gene3D" id="3.30.70.20">
    <property type="match status" value="1"/>
</dbReference>
<gene>
    <name evidence="9" type="ORF">EV214_10446</name>
</gene>
<evidence type="ECO:0000256" key="5">
    <source>
        <dbReference type="ARBA" id="ARBA00023014"/>
    </source>
</evidence>
<dbReference type="RefSeq" id="WP_132243141.1">
    <property type="nucleotide sequence ID" value="NZ_SLWV01000004.1"/>
</dbReference>
<dbReference type="EMBL" id="SLWV01000004">
    <property type="protein sequence ID" value="TCO78663.1"/>
    <property type="molecule type" value="Genomic_DNA"/>
</dbReference>
<comment type="caution">
    <text evidence="9">The sequence shown here is derived from an EMBL/GenBank/DDBJ whole genome shotgun (WGS) entry which is preliminary data.</text>
</comment>
<name>A0A4R2KXK3_9FIRM</name>
<evidence type="ECO:0000256" key="3">
    <source>
        <dbReference type="ARBA" id="ARBA00022723"/>
    </source>
</evidence>
<dbReference type="Proteomes" id="UP000294919">
    <property type="component" value="Unassembled WGS sequence"/>
</dbReference>
<keyword evidence="7" id="KW-1133">Transmembrane helix</keyword>
<feature type="transmembrane region" description="Helical" evidence="7">
    <location>
        <begin position="167"/>
        <end position="187"/>
    </location>
</feature>
<organism evidence="9 10">
    <name type="scientific">Marinisporobacter balticus</name>
    <dbReference type="NCBI Taxonomy" id="2018667"/>
    <lineage>
        <taxon>Bacteria</taxon>
        <taxon>Bacillati</taxon>
        <taxon>Bacillota</taxon>
        <taxon>Clostridia</taxon>
        <taxon>Peptostreptococcales</taxon>
        <taxon>Thermotaleaceae</taxon>
        <taxon>Marinisporobacter</taxon>
    </lineage>
</organism>
<dbReference type="PROSITE" id="PS00198">
    <property type="entry name" value="4FE4S_FER_1"/>
    <property type="match status" value="2"/>
</dbReference>
<evidence type="ECO:0000256" key="2">
    <source>
        <dbReference type="ARBA" id="ARBA00022475"/>
    </source>
</evidence>
<proteinExistence type="predicted"/>
<evidence type="ECO:0000256" key="7">
    <source>
        <dbReference type="SAM" id="Phobius"/>
    </source>
</evidence>
<dbReference type="PANTHER" id="PTHR30224">
    <property type="entry name" value="ELECTRON TRANSPORT PROTEIN"/>
    <property type="match status" value="1"/>
</dbReference>